<accession>A0AAE4R5B8</accession>
<organism evidence="1 2">
    <name type="scientific">Gordonia amicalis</name>
    <dbReference type="NCBI Taxonomy" id="89053"/>
    <lineage>
        <taxon>Bacteria</taxon>
        <taxon>Bacillati</taxon>
        <taxon>Actinomycetota</taxon>
        <taxon>Actinomycetes</taxon>
        <taxon>Mycobacteriales</taxon>
        <taxon>Gordoniaceae</taxon>
        <taxon>Gordonia</taxon>
    </lineage>
</organism>
<proteinExistence type="predicted"/>
<protein>
    <recommendedName>
        <fullName evidence="3">DUF559 domain-containing protein</fullName>
    </recommendedName>
</protein>
<gene>
    <name evidence="1" type="ORF">R3Q15_16135</name>
</gene>
<name>A0AAE4R5B8_9ACTN</name>
<dbReference type="Proteomes" id="UP001185922">
    <property type="component" value="Unassembled WGS sequence"/>
</dbReference>
<dbReference type="AlphaFoldDB" id="A0AAE4R5B8"/>
<dbReference type="Gene3D" id="3.40.960.10">
    <property type="entry name" value="VSR Endonuclease"/>
    <property type="match status" value="1"/>
</dbReference>
<evidence type="ECO:0000313" key="1">
    <source>
        <dbReference type="EMBL" id="MDV6313404.1"/>
    </source>
</evidence>
<evidence type="ECO:0008006" key="3">
    <source>
        <dbReference type="Google" id="ProtNLM"/>
    </source>
</evidence>
<dbReference type="RefSeq" id="WP_096273243.1">
    <property type="nucleotide sequence ID" value="NZ_JAPWIL010000017.1"/>
</dbReference>
<reference evidence="1" key="1">
    <citation type="submission" date="2023-10" db="EMBL/GenBank/DDBJ databases">
        <title>Development of a sustainable strategy for remediation of hydrocarbon-contaminated territories based on the waste exchange concept.</title>
        <authorList>
            <person name="Krivoruchko A."/>
        </authorList>
    </citation>
    <scope>NUCLEOTIDE SEQUENCE</scope>
    <source>
        <strain evidence="1">IEGM 1279</strain>
    </source>
</reference>
<evidence type="ECO:0000313" key="2">
    <source>
        <dbReference type="Proteomes" id="UP001185922"/>
    </source>
</evidence>
<comment type="caution">
    <text evidence="1">The sequence shown here is derived from an EMBL/GenBank/DDBJ whole genome shotgun (WGS) entry which is preliminary data.</text>
</comment>
<dbReference type="EMBL" id="JAWLKH010000018">
    <property type="protein sequence ID" value="MDV6313404.1"/>
    <property type="molecule type" value="Genomic_DNA"/>
</dbReference>
<sequence length="293" mass="32538">MTSDSGVYTLKELAAMDWSPNDITRARRSGTLIPVAHGWVRSATADPRVVAAVAAGGALSCVGALRFHQTHGSSEIWVPPGYTETHVRLSKHMKGRPRPSGPFRWCQGYGQPLPVVTAVDSIPLALGCAARCLTAEEWVATVDSVLNSTDWTIPDIQAEMGRVARAVTAMFGRCDARSQSGTESIARLRLIAAGFEVEVQPGIGTHEHADLRIGALLIECDGRAYHSDVETFRNDRRRDRMTMIDRWMTMRLTYDDVLYNWDGVLEDVRAVTRSDRHRIRRDNDPRRRGNASI</sequence>